<dbReference type="GO" id="GO:0034702">
    <property type="term" value="C:monoatomic ion channel complex"/>
    <property type="evidence" value="ECO:0007669"/>
    <property type="project" value="UniProtKB-KW"/>
</dbReference>
<evidence type="ECO:0000313" key="16">
    <source>
        <dbReference type="EMBL" id="TMW64903.1"/>
    </source>
</evidence>
<keyword evidence="7 13" id="KW-1133">Transmembrane helix</keyword>
<feature type="transmembrane region" description="Helical" evidence="13">
    <location>
        <begin position="108"/>
        <end position="133"/>
    </location>
</feature>
<dbReference type="InterPro" id="IPR013518">
    <property type="entry name" value="K_chnl_inward-rec_Kir_cyto"/>
</dbReference>
<evidence type="ECO:0000256" key="4">
    <source>
        <dbReference type="ARBA" id="ARBA00022692"/>
    </source>
</evidence>
<feature type="region of interest" description="Disordered" evidence="12">
    <location>
        <begin position="445"/>
        <end position="471"/>
    </location>
</feature>
<feature type="compositionally biased region" description="Basic and acidic residues" evidence="12">
    <location>
        <begin position="445"/>
        <end position="454"/>
    </location>
</feature>
<dbReference type="GO" id="GO:0005886">
    <property type="term" value="C:plasma membrane"/>
    <property type="evidence" value="ECO:0007669"/>
    <property type="project" value="TreeGrafter"/>
</dbReference>
<evidence type="ECO:0000256" key="9">
    <source>
        <dbReference type="ARBA" id="ARBA00023136"/>
    </source>
</evidence>
<evidence type="ECO:0000256" key="8">
    <source>
        <dbReference type="ARBA" id="ARBA00023065"/>
    </source>
</evidence>
<feature type="domain" description="Potassium channel" evidence="14">
    <location>
        <begin position="652"/>
        <end position="730"/>
    </location>
</feature>
<feature type="domain" description="Inward rectifier potassium channel C-terminal" evidence="15">
    <location>
        <begin position="743"/>
        <end position="896"/>
    </location>
</feature>
<keyword evidence="4 11" id="KW-0812">Transmembrane</keyword>
<evidence type="ECO:0000256" key="1">
    <source>
        <dbReference type="ARBA" id="ARBA00004141"/>
    </source>
</evidence>
<accession>A0A8K1FNR8</accession>
<keyword evidence="6 11" id="KW-0630">Potassium</keyword>
<keyword evidence="17" id="KW-1185">Reference proteome</keyword>
<dbReference type="InterPro" id="IPR013099">
    <property type="entry name" value="K_chnl_dom"/>
</dbReference>
<keyword evidence="9 13" id="KW-0472">Membrane</keyword>
<dbReference type="InterPro" id="IPR016449">
    <property type="entry name" value="K_chnl_inward-rec_Kir"/>
</dbReference>
<evidence type="ECO:0000256" key="5">
    <source>
        <dbReference type="ARBA" id="ARBA00022882"/>
    </source>
</evidence>
<feature type="domain" description="Inward rectifier potassium channel C-terminal" evidence="15">
    <location>
        <begin position="199"/>
        <end position="365"/>
    </location>
</feature>
<evidence type="ECO:0000256" key="10">
    <source>
        <dbReference type="ARBA" id="ARBA00023303"/>
    </source>
</evidence>
<reference evidence="16" key="1">
    <citation type="submission" date="2019-03" db="EMBL/GenBank/DDBJ databases">
        <title>Long read genome sequence of the mycoparasitic Pythium oligandrum ATCC 38472 isolated from sugarbeet rhizosphere.</title>
        <authorList>
            <person name="Gaulin E."/>
        </authorList>
    </citation>
    <scope>NUCLEOTIDE SEQUENCE</scope>
    <source>
        <strain evidence="16">ATCC 38472_TT</strain>
    </source>
</reference>
<dbReference type="Pfam" id="PF07885">
    <property type="entry name" value="Ion_trans_2"/>
    <property type="match status" value="2"/>
</dbReference>
<name>A0A8K1FNR8_PYTOL</name>
<keyword evidence="5 11" id="KW-0851">Voltage-gated channel</keyword>
<dbReference type="OrthoDB" id="273257at2759"/>
<evidence type="ECO:0000256" key="13">
    <source>
        <dbReference type="SAM" id="Phobius"/>
    </source>
</evidence>
<dbReference type="PRINTS" id="PR01320">
    <property type="entry name" value="KIRCHANNEL"/>
</dbReference>
<dbReference type="GO" id="GO:1990573">
    <property type="term" value="P:potassium ion import across plasma membrane"/>
    <property type="evidence" value="ECO:0007669"/>
    <property type="project" value="TreeGrafter"/>
</dbReference>
<protein>
    <submittedName>
        <fullName evidence="16">Uncharacterized protein</fullName>
    </submittedName>
</protein>
<evidence type="ECO:0000256" key="3">
    <source>
        <dbReference type="ARBA" id="ARBA00022538"/>
    </source>
</evidence>
<sequence>MPASKKRIQLRGDTSSIPQQSVPAALREWVHVWHGVQVHNHTRTPDGHADPKARRARIFHSGSRLEELSIWKRLVRLPSNSLFTSVETVANPRRRYKDMLYVLLNMRWATLMLVLLAIFVGNIAIFTLLVHYACGDPDTLLKAFNLSYQTFSTIGFGIIYPKTTCSNLIMVVESFASMLITSALTGLIFAKFAKPKAKVAFSKVCVVQPYGKKYLALVVRVANATQSKDVTHDVIMEANFRVNLLRIERKRRQKRVPIGDVLCSYNLKLLQNNFITFRMGIAVVHVIDENSPLFGMSEADLQHSDMIIEVSMSGVDATLQDTVSERYTYTSEDFRWGYRFAELLDFDERRAEVVMDFSKLSTIEPAAIDDQQYVATAAEVVESSKPAYFTAVCREVDNHLYPDGTPTSSTDGETFFSQEHDRAALCERDDIVLHAIDELSPDDIPETRLRREPEPTFYGLSPSTSSSYSGPKLLRRPSMSWNLSAGMEPLFEPLLQQSVGTQRLPHESHSSDAAPNATSGILQPLRKVHRTDSGSIGASEGLPAAPDEPPVEYVIPIQQKRQLQDKLAGGELERDLTRTLSKHADENAFATEADFARMSNANQSVASIDVQDTPRFLKIAPINIPKSYDFMRIYYRALYERWPKITLVFVLVFFALNIFFAVLYWLSMSKMIAYPDLELPSFEIAFYMSVHTLATIGYGSIAPDPTSAYINFWVFVETSLGIITVTIITGIAWSKFARPRAHIHFSSRICITNIYGHRCLVFRAANTRHSGDVHENFFRIGVILTNRKTGLRQLYDVPLVRAEWPSIKLPATLIHIIDAKSPFHKFECLEDLSESRVAVIALLTGLDTTFSENVYARKMYFWDDFAFNMRFADFAVLARDHIEVDFSRFDALDPAHPPTDVNEPRQCEEQTAQSYV</sequence>
<evidence type="ECO:0000313" key="17">
    <source>
        <dbReference type="Proteomes" id="UP000794436"/>
    </source>
</evidence>
<dbReference type="InterPro" id="IPR014756">
    <property type="entry name" value="Ig_E-set"/>
</dbReference>
<evidence type="ECO:0000256" key="12">
    <source>
        <dbReference type="SAM" id="MobiDB-lite"/>
    </source>
</evidence>
<dbReference type="InterPro" id="IPR041647">
    <property type="entry name" value="IRK_C"/>
</dbReference>
<keyword evidence="10 11" id="KW-0407">Ion channel</keyword>
<evidence type="ECO:0000256" key="6">
    <source>
        <dbReference type="ARBA" id="ARBA00022958"/>
    </source>
</evidence>
<proteinExistence type="inferred from homology"/>
<dbReference type="SUPFAM" id="SSF81296">
    <property type="entry name" value="E set domains"/>
    <property type="match status" value="2"/>
</dbReference>
<feature type="transmembrane region" description="Helical" evidence="13">
    <location>
        <begin position="645"/>
        <end position="666"/>
    </location>
</feature>
<feature type="domain" description="Potassium channel" evidence="14">
    <location>
        <begin position="116"/>
        <end position="191"/>
    </location>
</feature>
<dbReference type="GO" id="GO:0034765">
    <property type="term" value="P:regulation of monoatomic ion transmembrane transport"/>
    <property type="evidence" value="ECO:0007669"/>
    <property type="project" value="TreeGrafter"/>
</dbReference>
<evidence type="ECO:0000256" key="11">
    <source>
        <dbReference type="RuleBase" id="RU003822"/>
    </source>
</evidence>
<organism evidence="16 17">
    <name type="scientific">Pythium oligandrum</name>
    <name type="common">Mycoparasitic fungus</name>
    <dbReference type="NCBI Taxonomy" id="41045"/>
    <lineage>
        <taxon>Eukaryota</taxon>
        <taxon>Sar</taxon>
        <taxon>Stramenopiles</taxon>
        <taxon>Oomycota</taxon>
        <taxon>Peronosporomycetes</taxon>
        <taxon>Pythiales</taxon>
        <taxon>Pythiaceae</taxon>
        <taxon>Pythium</taxon>
    </lineage>
</organism>
<dbReference type="AlphaFoldDB" id="A0A8K1FNR8"/>
<dbReference type="Gene3D" id="1.10.287.70">
    <property type="match status" value="2"/>
</dbReference>
<keyword evidence="2 11" id="KW-0813">Transport</keyword>
<comment type="subcellular location">
    <subcellularLocation>
        <location evidence="1 11">Membrane</location>
        <topology evidence="1 11">Multi-pass membrane protein</topology>
    </subcellularLocation>
</comment>
<dbReference type="PANTHER" id="PTHR11767">
    <property type="entry name" value="INWARD RECTIFIER POTASSIUM CHANNEL"/>
    <property type="match status" value="1"/>
</dbReference>
<dbReference type="SUPFAM" id="SSF81324">
    <property type="entry name" value="Voltage-gated potassium channels"/>
    <property type="match status" value="2"/>
</dbReference>
<dbReference type="Gene3D" id="2.60.40.1400">
    <property type="entry name" value="G protein-activated inward rectifier potassium channel 1"/>
    <property type="match status" value="2"/>
</dbReference>
<evidence type="ECO:0000259" key="15">
    <source>
        <dbReference type="Pfam" id="PF17655"/>
    </source>
</evidence>
<dbReference type="GO" id="GO:0005242">
    <property type="term" value="F:inward rectifier potassium channel activity"/>
    <property type="evidence" value="ECO:0007669"/>
    <property type="project" value="InterPro"/>
</dbReference>
<comment type="caution">
    <text evidence="16">The sequence shown here is derived from an EMBL/GenBank/DDBJ whole genome shotgun (WGS) entry which is preliminary data.</text>
</comment>
<comment type="similarity">
    <text evidence="11">Belongs to the inward rectifier-type potassium channel (TC 1.A.2.1) family.</text>
</comment>
<gene>
    <name evidence="16" type="ORF">Poli38472_009070</name>
</gene>
<dbReference type="PANTHER" id="PTHR11767:SF102">
    <property type="entry name" value="INWARDLY RECTIFYING POTASSIUM CHANNEL 1, ISOFORM F"/>
    <property type="match status" value="1"/>
</dbReference>
<keyword evidence="3 11" id="KW-0633">Potassium transport</keyword>
<feature type="transmembrane region" description="Helical" evidence="13">
    <location>
        <begin position="168"/>
        <end position="190"/>
    </location>
</feature>
<dbReference type="EMBL" id="SPLM01000038">
    <property type="protein sequence ID" value="TMW64903.1"/>
    <property type="molecule type" value="Genomic_DNA"/>
</dbReference>
<dbReference type="Pfam" id="PF17655">
    <property type="entry name" value="IRK_C"/>
    <property type="match status" value="2"/>
</dbReference>
<keyword evidence="8 11" id="KW-0406">Ion transport</keyword>
<evidence type="ECO:0000256" key="7">
    <source>
        <dbReference type="ARBA" id="ARBA00022989"/>
    </source>
</evidence>
<evidence type="ECO:0000256" key="2">
    <source>
        <dbReference type="ARBA" id="ARBA00022448"/>
    </source>
</evidence>
<dbReference type="Proteomes" id="UP000794436">
    <property type="component" value="Unassembled WGS sequence"/>
</dbReference>
<evidence type="ECO:0000259" key="14">
    <source>
        <dbReference type="Pfam" id="PF07885"/>
    </source>
</evidence>
<feature type="region of interest" description="Disordered" evidence="12">
    <location>
        <begin position="895"/>
        <end position="916"/>
    </location>
</feature>
<feature type="transmembrane region" description="Helical" evidence="13">
    <location>
        <begin position="712"/>
        <end position="733"/>
    </location>
</feature>